<dbReference type="PANTHER" id="PTHR11092">
    <property type="entry name" value="SUGAR NUCLEOTIDE EPIMERASE RELATED"/>
    <property type="match status" value="1"/>
</dbReference>
<dbReference type="Pfam" id="PF01370">
    <property type="entry name" value="Epimerase"/>
    <property type="match status" value="1"/>
</dbReference>
<evidence type="ECO:0000313" key="4">
    <source>
        <dbReference type="Proteomes" id="UP001353858"/>
    </source>
</evidence>
<dbReference type="NCBIfam" id="TIGR01777">
    <property type="entry name" value="yfcH"/>
    <property type="match status" value="1"/>
</dbReference>
<comment type="caution">
    <text evidence="3">The sequence shown here is derived from an EMBL/GenBank/DDBJ whole genome shotgun (WGS) entry which is preliminary data.</text>
</comment>
<dbReference type="InterPro" id="IPR013549">
    <property type="entry name" value="DUF1731"/>
</dbReference>
<dbReference type="InterPro" id="IPR036291">
    <property type="entry name" value="NAD(P)-bd_dom_sf"/>
</dbReference>
<protein>
    <recommendedName>
        <fullName evidence="5">Epimerase family protein SDR39U1</fullName>
    </recommendedName>
</protein>
<dbReference type="InterPro" id="IPR001509">
    <property type="entry name" value="Epimerase_deHydtase"/>
</dbReference>
<feature type="domain" description="DUF1731" evidence="2">
    <location>
        <begin position="253"/>
        <end position="299"/>
    </location>
</feature>
<proteinExistence type="predicted"/>
<dbReference type="AlphaFoldDB" id="A0AAN7SE30"/>
<evidence type="ECO:0000259" key="1">
    <source>
        <dbReference type="Pfam" id="PF01370"/>
    </source>
</evidence>
<dbReference type="SUPFAM" id="SSF51735">
    <property type="entry name" value="NAD(P)-binding Rossmann-fold domains"/>
    <property type="match status" value="1"/>
</dbReference>
<evidence type="ECO:0000259" key="2">
    <source>
        <dbReference type="Pfam" id="PF08338"/>
    </source>
</evidence>
<dbReference type="InterPro" id="IPR010099">
    <property type="entry name" value="SDR39U1"/>
</dbReference>
<accession>A0AAN7SE30</accession>
<keyword evidence="4" id="KW-1185">Reference proteome</keyword>
<gene>
    <name evidence="3" type="ORF">RN001_009813</name>
</gene>
<dbReference type="Pfam" id="PF08338">
    <property type="entry name" value="DUF1731"/>
    <property type="match status" value="1"/>
</dbReference>
<reference evidence="4" key="1">
    <citation type="submission" date="2023-01" db="EMBL/GenBank/DDBJ databases">
        <title>Key to firefly adult light organ development and bioluminescence: homeobox transcription factors regulate luciferase expression and transportation to peroxisome.</title>
        <authorList>
            <person name="Fu X."/>
        </authorList>
    </citation>
    <scope>NUCLEOTIDE SEQUENCE [LARGE SCALE GENOMIC DNA]</scope>
</reference>
<organism evidence="3 4">
    <name type="scientific">Aquatica leii</name>
    <dbReference type="NCBI Taxonomy" id="1421715"/>
    <lineage>
        <taxon>Eukaryota</taxon>
        <taxon>Metazoa</taxon>
        <taxon>Ecdysozoa</taxon>
        <taxon>Arthropoda</taxon>
        <taxon>Hexapoda</taxon>
        <taxon>Insecta</taxon>
        <taxon>Pterygota</taxon>
        <taxon>Neoptera</taxon>
        <taxon>Endopterygota</taxon>
        <taxon>Coleoptera</taxon>
        <taxon>Polyphaga</taxon>
        <taxon>Elateriformia</taxon>
        <taxon>Elateroidea</taxon>
        <taxon>Lampyridae</taxon>
        <taxon>Luciolinae</taxon>
        <taxon>Aquatica</taxon>
    </lineage>
</organism>
<sequence length="302" mass="33553">MPVGRGTVLIGGGTGFIGTHLCKLLQSKNYDVKIISRMPGAKHMTWHDLEKYGIPSGTQAVVNLAGQNVLDPMKRWTAGFKQNVWNSRIRTTMSLTEAIINTRERPKAYVTISGVGIYKPSTSVEYSEDHQQEEFDFFSKLCIAWENSAKLPENVLDCRQVTIRSGVVLGKNGGMIKQLYIPFYLGVGGPIGNGEQYLPWIHIDDISRLILFAIETDGLKGKLNGVAPQVITNKEFTNSFASALWRPAVIPLPKSIVNFIFSEERAKMITEGQKVIPKRTQAVGFNYVFPDINSACEELVQS</sequence>
<evidence type="ECO:0008006" key="5">
    <source>
        <dbReference type="Google" id="ProtNLM"/>
    </source>
</evidence>
<dbReference type="PANTHER" id="PTHR11092:SF0">
    <property type="entry name" value="EPIMERASE FAMILY PROTEIN SDR39U1"/>
    <property type="match status" value="1"/>
</dbReference>
<dbReference type="Gene3D" id="3.40.50.720">
    <property type="entry name" value="NAD(P)-binding Rossmann-like Domain"/>
    <property type="match status" value="1"/>
</dbReference>
<feature type="domain" description="NAD-dependent epimerase/dehydratase" evidence="1">
    <location>
        <begin position="8"/>
        <end position="216"/>
    </location>
</feature>
<name>A0AAN7SE30_9COLE</name>
<dbReference type="EMBL" id="JARPUR010000004">
    <property type="protein sequence ID" value="KAK4877307.1"/>
    <property type="molecule type" value="Genomic_DNA"/>
</dbReference>
<dbReference type="Proteomes" id="UP001353858">
    <property type="component" value="Unassembled WGS sequence"/>
</dbReference>
<evidence type="ECO:0000313" key="3">
    <source>
        <dbReference type="EMBL" id="KAK4877307.1"/>
    </source>
</evidence>